<dbReference type="Proteomes" id="UP001249851">
    <property type="component" value="Unassembled WGS sequence"/>
</dbReference>
<protein>
    <submittedName>
        <fullName evidence="1">Uncharacterized protein</fullName>
    </submittedName>
</protein>
<keyword evidence="2" id="KW-1185">Reference proteome</keyword>
<comment type="caution">
    <text evidence="1">The sequence shown here is derived from an EMBL/GenBank/DDBJ whole genome shotgun (WGS) entry which is preliminary data.</text>
</comment>
<reference evidence="1" key="1">
    <citation type="journal article" date="2023" name="G3 (Bethesda)">
        <title>Whole genome assembly and annotation of the endangered Caribbean coral Acropora cervicornis.</title>
        <authorList>
            <person name="Selwyn J.D."/>
            <person name="Vollmer S.V."/>
        </authorList>
    </citation>
    <scope>NUCLEOTIDE SEQUENCE</scope>
    <source>
        <strain evidence="1">K2</strain>
    </source>
</reference>
<organism evidence="1 2">
    <name type="scientific">Acropora cervicornis</name>
    <name type="common">Staghorn coral</name>
    <dbReference type="NCBI Taxonomy" id="6130"/>
    <lineage>
        <taxon>Eukaryota</taxon>
        <taxon>Metazoa</taxon>
        <taxon>Cnidaria</taxon>
        <taxon>Anthozoa</taxon>
        <taxon>Hexacorallia</taxon>
        <taxon>Scleractinia</taxon>
        <taxon>Astrocoeniina</taxon>
        <taxon>Acroporidae</taxon>
        <taxon>Acropora</taxon>
    </lineage>
</organism>
<proteinExistence type="predicted"/>
<accession>A0AAD9QEG6</accession>
<gene>
    <name evidence="1" type="ORF">P5673_017874</name>
</gene>
<dbReference type="AlphaFoldDB" id="A0AAD9QEG6"/>
<dbReference type="EMBL" id="JARQWQ010000039">
    <property type="protein sequence ID" value="KAK2559778.1"/>
    <property type="molecule type" value="Genomic_DNA"/>
</dbReference>
<evidence type="ECO:0000313" key="1">
    <source>
        <dbReference type="EMBL" id="KAK2559778.1"/>
    </source>
</evidence>
<evidence type="ECO:0000313" key="2">
    <source>
        <dbReference type="Proteomes" id="UP001249851"/>
    </source>
</evidence>
<sequence>MFRSENLSKFCEKILNYWCEFKLVSGNESMRQRKDEILSNHDGIVDHTTCNSCNDKEQTLHHLLIDSTSTSRFWTLFKEWWN</sequence>
<reference evidence="1" key="2">
    <citation type="journal article" date="2023" name="Science">
        <title>Genomic signatures of disease resistance in endangered staghorn corals.</title>
        <authorList>
            <person name="Vollmer S.V."/>
            <person name="Selwyn J.D."/>
            <person name="Despard B.A."/>
            <person name="Roesel C.L."/>
        </authorList>
    </citation>
    <scope>NUCLEOTIDE SEQUENCE</scope>
    <source>
        <strain evidence="1">K2</strain>
    </source>
</reference>
<name>A0AAD9QEG6_ACRCE</name>